<comment type="function">
    <text evidence="14 19">Joins adenosylcobinamide-GDP and alpha-ribazole to generate adenosylcobalamin (Ado-cobalamin). Also synthesizes adenosylcobalamin 5'-phosphate from adenosylcobinamide-GDP and alpha-ribazole 5'-phosphate.</text>
</comment>
<comment type="caution">
    <text evidence="19">Lacks conserved residue(s) required for the propagation of feature annotation.</text>
</comment>
<comment type="catalytic activity">
    <reaction evidence="18 19">
        <text>alpha-ribazole 5'-phosphate + adenosylcob(III)inamide-GDP = adenosylcob(III)alamin 5'-phosphate + GMP + H(+)</text>
        <dbReference type="Rhea" id="RHEA:23560"/>
        <dbReference type="ChEBI" id="CHEBI:15378"/>
        <dbReference type="ChEBI" id="CHEBI:57918"/>
        <dbReference type="ChEBI" id="CHEBI:58115"/>
        <dbReference type="ChEBI" id="CHEBI:60487"/>
        <dbReference type="ChEBI" id="CHEBI:60493"/>
        <dbReference type="EC" id="2.7.8.26"/>
    </reaction>
</comment>
<comment type="subcellular location">
    <subcellularLocation>
        <location evidence="2 19">Cell membrane</location>
        <topology evidence="2 19">Multi-pass membrane protein</topology>
    </subcellularLocation>
</comment>
<evidence type="ECO:0000256" key="11">
    <source>
        <dbReference type="ARBA" id="ARBA00022842"/>
    </source>
</evidence>
<keyword evidence="10 19" id="KW-0812">Transmembrane</keyword>
<keyword evidence="21" id="KW-1185">Reference proteome</keyword>
<evidence type="ECO:0000256" key="1">
    <source>
        <dbReference type="ARBA" id="ARBA00001946"/>
    </source>
</evidence>
<keyword evidence="8 19" id="KW-0169">Cobalamin biosynthesis</keyword>
<feature type="transmembrane region" description="Helical" evidence="19">
    <location>
        <begin position="153"/>
        <end position="176"/>
    </location>
</feature>
<dbReference type="AlphaFoldDB" id="A0AA48HA23"/>
<dbReference type="EC" id="2.7.8.26" evidence="5 19"/>
<name>A0AA48HA23_9RHOB</name>
<evidence type="ECO:0000256" key="6">
    <source>
        <dbReference type="ARBA" id="ARBA00015850"/>
    </source>
</evidence>
<gene>
    <name evidence="19" type="primary">cobS</name>
    <name evidence="20" type="ORF">MACH21_18450</name>
</gene>
<evidence type="ECO:0000256" key="12">
    <source>
        <dbReference type="ARBA" id="ARBA00022989"/>
    </source>
</evidence>
<comment type="cofactor">
    <cofactor evidence="1 19">
        <name>Mg(2+)</name>
        <dbReference type="ChEBI" id="CHEBI:18420"/>
    </cofactor>
</comment>
<feature type="transmembrane region" description="Helical" evidence="19">
    <location>
        <begin position="79"/>
        <end position="99"/>
    </location>
</feature>
<dbReference type="PANTHER" id="PTHR34148:SF1">
    <property type="entry name" value="ADENOSYLCOBINAMIDE-GDP RIBAZOLETRANSFERASE"/>
    <property type="match status" value="1"/>
</dbReference>
<sequence>MLGLAKMGAVLMRDGQEAGLRRRVEVFLLAVQFLTRLPVPRDLPWSEARQAEAMAYLPLVGLCVGGIGALVLWGAALVFPMPVAVLMSLAATLLVTGAFHEDGLADAADGLGGGVTRERALEIMRDSRIGSYGAVSLGIVLALKVAGLVALPLWMAVAVLALGHGISRYGAVLVMFRADYARVEGAKFAAPRISAGGMGWRWPRLWRWLWRWWRWWGLRGLWGSGRRRCWGGVSRGSTCASWAGSRAIASARRSRWWNWA</sequence>
<feature type="transmembrane region" description="Helical" evidence="19">
    <location>
        <begin position="53"/>
        <end position="73"/>
    </location>
</feature>
<dbReference type="HAMAP" id="MF_00719">
    <property type="entry name" value="CobS"/>
    <property type="match status" value="1"/>
</dbReference>
<evidence type="ECO:0000256" key="15">
    <source>
        <dbReference type="ARBA" id="ARBA00032605"/>
    </source>
</evidence>
<evidence type="ECO:0000313" key="20">
    <source>
        <dbReference type="EMBL" id="BDW85668.1"/>
    </source>
</evidence>
<evidence type="ECO:0000256" key="14">
    <source>
        <dbReference type="ARBA" id="ARBA00025228"/>
    </source>
</evidence>
<keyword evidence="13 19" id="KW-0472">Membrane</keyword>
<evidence type="ECO:0000256" key="13">
    <source>
        <dbReference type="ARBA" id="ARBA00023136"/>
    </source>
</evidence>
<evidence type="ECO:0000256" key="16">
    <source>
        <dbReference type="ARBA" id="ARBA00032853"/>
    </source>
</evidence>
<proteinExistence type="inferred from homology"/>
<evidence type="ECO:0000256" key="17">
    <source>
        <dbReference type="ARBA" id="ARBA00048623"/>
    </source>
</evidence>
<dbReference type="GO" id="GO:0008818">
    <property type="term" value="F:cobalamin 5'-phosphate synthase activity"/>
    <property type="evidence" value="ECO:0007669"/>
    <property type="project" value="UniProtKB-UniRule"/>
</dbReference>
<dbReference type="GO" id="GO:0009236">
    <property type="term" value="P:cobalamin biosynthetic process"/>
    <property type="evidence" value="ECO:0007669"/>
    <property type="project" value="UniProtKB-UniRule"/>
</dbReference>
<reference evidence="20 21" key="1">
    <citation type="submission" date="2023-01" db="EMBL/GenBank/DDBJ databases">
        <title>Complete genome sequence of Roseicyclus marinus strain Dej080120_10.</title>
        <authorList>
            <person name="Ueki S."/>
            <person name="Maruyama F."/>
        </authorList>
    </citation>
    <scope>NUCLEOTIDE SEQUENCE [LARGE SCALE GENOMIC DNA]</scope>
    <source>
        <strain evidence="20 21">Dej080120_10</strain>
    </source>
</reference>
<dbReference type="InterPro" id="IPR003805">
    <property type="entry name" value="CobS"/>
</dbReference>
<comment type="similarity">
    <text evidence="4 19">Belongs to the CobS family.</text>
</comment>
<evidence type="ECO:0000256" key="4">
    <source>
        <dbReference type="ARBA" id="ARBA00010561"/>
    </source>
</evidence>
<evidence type="ECO:0000256" key="19">
    <source>
        <dbReference type="HAMAP-Rule" id="MF_00719"/>
    </source>
</evidence>
<evidence type="ECO:0000256" key="2">
    <source>
        <dbReference type="ARBA" id="ARBA00004651"/>
    </source>
</evidence>
<evidence type="ECO:0000313" key="21">
    <source>
        <dbReference type="Proteomes" id="UP001337723"/>
    </source>
</evidence>
<organism evidence="20 21">
    <name type="scientific">Roseicyclus marinus</name>
    <dbReference type="NCBI Taxonomy" id="2161673"/>
    <lineage>
        <taxon>Bacteria</taxon>
        <taxon>Pseudomonadati</taxon>
        <taxon>Pseudomonadota</taxon>
        <taxon>Alphaproteobacteria</taxon>
        <taxon>Rhodobacterales</taxon>
        <taxon>Roseobacteraceae</taxon>
        <taxon>Roseicyclus</taxon>
    </lineage>
</organism>
<evidence type="ECO:0000256" key="3">
    <source>
        <dbReference type="ARBA" id="ARBA00004663"/>
    </source>
</evidence>
<dbReference type="PANTHER" id="PTHR34148">
    <property type="entry name" value="ADENOSYLCOBINAMIDE-GDP RIBAZOLETRANSFERASE"/>
    <property type="match status" value="1"/>
</dbReference>
<dbReference type="KEGG" id="rmai:MACH21_18450"/>
<dbReference type="Proteomes" id="UP001337723">
    <property type="component" value="Chromosome"/>
</dbReference>
<evidence type="ECO:0000256" key="9">
    <source>
        <dbReference type="ARBA" id="ARBA00022679"/>
    </source>
</evidence>
<accession>A0AA48HA23</accession>
<keyword evidence="11 19" id="KW-0460">Magnesium</keyword>
<comment type="pathway">
    <text evidence="3 19">Cofactor biosynthesis; adenosylcobalamin biosynthesis; adenosylcobalamin from cob(II)yrinate a,c-diamide: step 7/7.</text>
</comment>
<comment type="catalytic activity">
    <reaction evidence="17 19">
        <text>alpha-ribazole + adenosylcob(III)inamide-GDP = adenosylcob(III)alamin + GMP + H(+)</text>
        <dbReference type="Rhea" id="RHEA:16049"/>
        <dbReference type="ChEBI" id="CHEBI:10329"/>
        <dbReference type="ChEBI" id="CHEBI:15378"/>
        <dbReference type="ChEBI" id="CHEBI:18408"/>
        <dbReference type="ChEBI" id="CHEBI:58115"/>
        <dbReference type="ChEBI" id="CHEBI:60487"/>
        <dbReference type="EC" id="2.7.8.26"/>
    </reaction>
</comment>
<evidence type="ECO:0000256" key="18">
    <source>
        <dbReference type="ARBA" id="ARBA00049504"/>
    </source>
</evidence>
<evidence type="ECO:0000256" key="7">
    <source>
        <dbReference type="ARBA" id="ARBA00022475"/>
    </source>
</evidence>
<dbReference type="GO" id="GO:0051073">
    <property type="term" value="F:adenosylcobinamide-GDP ribazoletransferase activity"/>
    <property type="evidence" value="ECO:0007669"/>
    <property type="project" value="UniProtKB-UniRule"/>
</dbReference>
<evidence type="ECO:0000256" key="5">
    <source>
        <dbReference type="ARBA" id="ARBA00013200"/>
    </source>
</evidence>
<protein>
    <recommendedName>
        <fullName evidence="6 19">Adenosylcobinamide-GDP ribazoletransferase</fullName>
        <ecNumber evidence="5 19">2.7.8.26</ecNumber>
    </recommendedName>
    <alternativeName>
        <fullName evidence="16 19">Cobalamin synthase</fullName>
    </alternativeName>
    <alternativeName>
        <fullName evidence="15 19">Cobalamin-5'-phosphate synthase</fullName>
    </alternativeName>
</protein>
<dbReference type="Pfam" id="PF02654">
    <property type="entry name" value="CobS"/>
    <property type="match status" value="1"/>
</dbReference>
<dbReference type="EMBL" id="AP027266">
    <property type="protein sequence ID" value="BDW85668.1"/>
    <property type="molecule type" value="Genomic_DNA"/>
</dbReference>
<keyword evidence="12 19" id="KW-1133">Transmembrane helix</keyword>
<keyword evidence="9 19" id="KW-0808">Transferase</keyword>
<evidence type="ECO:0000256" key="10">
    <source>
        <dbReference type="ARBA" id="ARBA00022692"/>
    </source>
</evidence>
<dbReference type="GO" id="GO:0005886">
    <property type="term" value="C:plasma membrane"/>
    <property type="evidence" value="ECO:0007669"/>
    <property type="project" value="UniProtKB-SubCell"/>
</dbReference>
<evidence type="ECO:0000256" key="8">
    <source>
        <dbReference type="ARBA" id="ARBA00022573"/>
    </source>
</evidence>
<keyword evidence="7 19" id="KW-1003">Cell membrane</keyword>